<dbReference type="GO" id="GO:0005886">
    <property type="term" value="C:plasma membrane"/>
    <property type="evidence" value="ECO:0007669"/>
    <property type="project" value="UniProtKB-SubCell"/>
</dbReference>
<dbReference type="FunFam" id="2.60.40.60:FF:000381">
    <property type="entry name" value="Protocadherin 15"/>
    <property type="match status" value="1"/>
</dbReference>
<dbReference type="FunFam" id="2.60.40.60:FF:000020">
    <property type="entry name" value="Dachsous cadherin-related 1b"/>
    <property type="match status" value="1"/>
</dbReference>
<feature type="domain" description="Cadherin" evidence="7">
    <location>
        <begin position="943"/>
        <end position="1064"/>
    </location>
</feature>
<dbReference type="STRING" id="30069.A0A182XVF3"/>
<dbReference type="FunFam" id="2.60.40.60:FF:000444">
    <property type="entry name" value="Cadherin-99C"/>
    <property type="match status" value="1"/>
</dbReference>
<dbReference type="GO" id="GO:0060429">
    <property type="term" value="P:epithelium development"/>
    <property type="evidence" value="ECO:0007669"/>
    <property type="project" value="UniProtKB-ARBA"/>
</dbReference>
<dbReference type="CDD" id="cd11304">
    <property type="entry name" value="Cadherin_repeat"/>
    <property type="match status" value="9"/>
</dbReference>
<proteinExistence type="predicted"/>
<keyword evidence="6" id="KW-0472">Membrane</keyword>
<evidence type="ECO:0000256" key="4">
    <source>
        <dbReference type="ARBA" id="ARBA00022837"/>
    </source>
</evidence>
<dbReference type="PROSITE" id="PS50268">
    <property type="entry name" value="CADHERIN_2"/>
    <property type="match status" value="9"/>
</dbReference>
<dbReference type="FunFam" id="2.60.40.60:FF:000363">
    <property type="entry name" value="Dachsous cadherin-related 1a"/>
    <property type="match status" value="1"/>
</dbReference>
<dbReference type="VEuPathDB" id="VectorBase:ASTEI00189"/>
<dbReference type="GO" id="GO:0005509">
    <property type="term" value="F:calcium ion binding"/>
    <property type="evidence" value="ECO:0007669"/>
    <property type="project" value="UniProtKB-UniRule"/>
</dbReference>
<dbReference type="VEuPathDB" id="VectorBase:ASTEI20_043006"/>
<name>A0A182XVF3_ANOST</name>
<feature type="domain" description="Cadherin" evidence="7">
    <location>
        <begin position="693"/>
        <end position="798"/>
    </location>
</feature>
<dbReference type="VEuPathDB" id="VectorBase:ASTE003499"/>
<feature type="domain" description="Cadherin" evidence="7">
    <location>
        <begin position="821"/>
        <end position="932"/>
    </location>
</feature>
<evidence type="ECO:0000313" key="9">
    <source>
        <dbReference type="Proteomes" id="UP000076408"/>
    </source>
</evidence>
<dbReference type="FunFam" id="2.60.40.60:FF:000403">
    <property type="entry name" value="Protocadherin 15"/>
    <property type="match status" value="1"/>
</dbReference>
<dbReference type="Pfam" id="PF00028">
    <property type="entry name" value="Cadherin"/>
    <property type="match status" value="5"/>
</dbReference>
<feature type="domain" description="Cadherin" evidence="7">
    <location>
        <begin position="303"/>
        <end position="388"/>
    </location>
</feature>
<dbReference type="SMART" id="SM00112">
    <property type="entry name" value="CA"/>
    <property type="match status" value="9"/>
</dbReference>
<dbReference type="GO" id="GO:0007156">
    <property type="term" value="P:homophilic cell adhesion via plasma membrane adhesion molecules"/>
    <property type="evidence" value="ECO:0007669"/>
    <property type="project" value="InterPro"/>
</dbReference>
<feature type="domain" description="Cadherin" evidence="7">
    <location>
        <begin position="63"/>
        <end position="173"/>
    </location>
</feature>
<dbReference type="GO" id="GO:0009653">
    <property type="term" value="P:anatomical structure morphogenesis"/>
    <property type="evidence" value="ECO:0007669"/>
    <property type="project" value="UniProtKB-ARBA"/>
</dbReference>
<evidence type="ECO:0000256" key="1">
    <source>
        <dbReference type="ARBA" id="ARBA00004370"/>
    </source>
</evidence>
<feature type="domain" description="Cadherin" evidence="7">
    <location>
        <begin position="174"/>
        <end position="286"/>
    </location>
</feature>
<evidence type="ECO:0000259" key="7">
    <source>
        <dbReference type="PROSITE" id="PS50268"/>
    </source>
</evidence>
<keyword evidence="9" id="KW-1185">Reference proteome</keyword>
<feature type="domain" description="Cadherin" evidence="7">
    <location>
        <begin position="592"/>
        <end position="692"/>
    </location>
</feature>
<dbReference type="Gene3D" id="2.60.40.60">
    <property type="entry name" value="Cadherins"/>
    <property type="match status" value="9"/>
</dbReference>
<dbReference type="PROSITE" id="PS00232">
    <property type="entry name" value="CADHERIN_1"/>
    <property type="match status" value="2"/>
</dbReference>
<evidence type="ECO:0000256" key="5">
    <source>
        <dbReference type="ARBA" id="ARBA00022989"/>
    </source>
</evidence>
<reference evidence="9" key="1">
    <citation type="journal article" date="2014" name="Genome Biol.">
        <title>Genome analysis of a major urban malaria vector mosquito, Anopheles stephensi.</title>
        <authorList>
            <person name="Jiang X."/>
            <person name="Peery A."/>
            <person name="Hall A.B."/>
            <person name="Sharma A."/>
            <person name="Chen X.G."/>
            <person name="Waterhouse R.M."/>
            <person name="Komissarov A."/>
            <person name="Riehle M.M."/>
            <person name="Shouche Y."/>
            <person name="Sharakhova M.V."/>
            <person name="Lawson D."/>
            <person name="Pakpour N."/>
            <person name="Arensburger P."/>
            <person name="Davidson V.L."/>
            <person name="Eiglmeier K."/>
            <person name="Emrich S."/>
            <person name="George P."/>
            <person name="Kennedy R.C."/>
            <person name="Mane S.P."/>
            <person name="Maslen G."/>
            <person name="Oringanje C."/>
            <person name="Qi Y."/>
            <person name="Settlage R."/>
            <person name="Tojo M."/>
            <person name="Tubio J.M."/>
            <person name="Unger M.F."/>
            <person name="Wang B."/>
            <person name="Vernick K.D."/>
            <person name="Ribeiro J.M."/>
            <person name="James A.A."/>
            <person name="Michel K."/>
            <person name="Riehle M.A."/>
            <person name="Luckhart S."/>
            <person name="Sharakhov I.V."/>
            <person name="Tu Z."/>
        </authorList>
    </citation>
    <scope>NUCLEOTIDE SEQUENCE [LARGE SCALE GENOMIC DNA]</scope>
    <source>
        <strain evidence="9">Indian</strain>
    </source>
</reference>
<dbReference type="FunFam" id="2.60.40.60:FF:000232">
    <property type="entry name" value="Neural-cadherin"/>
    <property type="match status" value="1"/>
</dbReference>
<reference evidence="8" key="2">
    <citation type="submission" date="2020-05" db="UniProtKB">
        <authorList>
            <consortium name="EnsemblMetazoa"/>
        </authorList>
    </citation>
    <scope>IDENTIFICATION</scope>
    <source>
        <strain evidence="8">Indian</strain>
    </source>
</reference>
<keyword evidence="5" id="KW-1133">Transmembrane helix</keyword>
<evidence type="ECO:0000256" key="6">
    <source>
        <dbReference type="ARBA" id="ARBA00023136"/>
    </source>
</evidence>
<accession>A0A182XVF3</accession>
<dbReference type="FunFam" id="2.60.40.60:FF:000275">
    <property type="entry name" value="Si:dkey-30k22.7"/>
    <property type="match status" value="1"/>
</dbReference>
<keyword evidence="3" id="KW-0677">Repeat</keyword>
<protein>
    <recommendedName>
        <fullName evidence="7">Cadherin domain-containing protein</fullName>
    </recommendedName>
</protein>
<dbReference type="PANTHER" id="PTHR24026">
    <property type="entry name" value="FAT ATYPICAL CADHERIN-RELATED"/>
    <property type="match status" value="1"/>
</dbReference>
<feature type="domain" description="Cadherin" evidence="7">
    <location>
        <begin position="504"/>
        <end position="591"/>
    </location>
</feature>
<dbReference type="FunFam" id="2.60.40.60:FF:000315">
    <property type="entry name" value="CaDHerin family"/>
    <property type="match status" value="1"/>
</dbReference>
<keyword evidence="2" id="KW-0812">Transmembrane</keyword>
<dbReference type="InterPro" id="IPR020894">
    <property type="entry name" value="Cadherin_CS"/>
</dbReference>
<organism evidence="8 9">
    <name type="scientific">Anopheles stephensi</name>
    <name type="common">Indo-Pakistan malaria mosquito</name>
    <dbReference type="NCBI Taxonomy" id="30069"/>
    <lineage>
        <taxon>Eukaryota</taxon>
        <taxon>Metazoa</taxon>
        <taxon>Ecdysozoa</taxon>
        <taxon>Arthropoda</taxon>
        <taxon>Hexapoda</taxon>
        <taxon>Insecta</taxon>
        <taxon>Pterygota</taxon>
        <taxon>Neoptera</taxon>
        <taxon>Endopterygota</taxon>
        <taxon>Diptera</taxon>
        <taxon>Nematocera</taxon>
        <taxon>Culicoidea</taxon>
        <taxon>Culicidae</taxon>
        <taxon>Anophelinae</taxon>
        <taxon>Anopheles</taxon>
    </lineage>
</organism>
<feature type="domain" description="Cadherin" evidence="7">
    <location>
        <begin position="389"/>
        <end position="488"/>
    </location>
</feature>
<keyword evidence="4" id="KW-0106">Calcium</keyword>
<dbReference type="InterPro" id="IPR015919">
    <property type="entry name" value="Cadherin-like_sf"/>
</dbReference>
<evidence type="ECO:0000313" key="8">
    <source>
        <dbReference type="EnsemblMetazoa" id="ASTEI00189-PA"/>
    </source>
</evidence>
<evidence type="ECO:0000256" key="3">
    <source>
        <dbReference type="ARBA" id="ARBA00022737"/>
    </source>
</evidence>
<dbReference type="PANTHER" id="PTHR24026:SF93">
    <property type="entry name" value="CADHERIN-99C"/>
    <property type="match status" value="1"/>
</dbReference>
<dbReference type="InterPro" id="IPR002126">
    <property type="entry name" value="Cadherin-like_dom"/>
</dbReference>
<dbReference type="OMA" id="YWYAVNP"/>
<dbReference type="SUPFAM" id="SSF49313">
    <property type="entry name" value="Cadherin-like"/>
    <property type="match status" value="9"/>
</dbReference>
<dbReference type="EnsemblMetazoa" id="ASTEI00189-RA">
    <property type="protein sequence ID" value="ASTEI00189-PA"/>
    <property type="gene ID" value="ASTEI00189"/>
</dbReference>
<sequence>MSLITNDFTDQALPYISCFQDRARNATERLSATTTLTIDIADSDDQDPSFIYRGCVLLDGACLNPEYSASVPAGTLQGVLTVTPERIQAVDLDTISAPIRYSFLSGIPGNYGDYFEIDPQTGVLKQTKLVDASVTAKKFDIIVKAEEVSDMKRYTTAKLSINVKPVDAYPPMISITSTEGFVDENSPIGTVVMDAHGAPIKLSTTDQDLGTEGEGMEYIYEVTTPSFTVSKEGILRVNEEGLDRDPPSPGKYLFQVVAREASGNAASAPMSLTVNLRDINDNAPKLAMVAPVTLMAGDGRRLVTKVQATDNDAADNAVITYSIFHVSNNGGSKFAIDPSTGEIETRTRLNAGEQYSITVQASDVGGLSSQAIVEVTITPGPNTKPPRFAKPVYEVQVSEGAEINSTVIVLKAEDPENDPVSYAITTGNDLRQFSIGKDSGVISVIRKLDREDLTRYQLIIRAEDNGGLASSATVNIKVTDINDKNPEFDERKLPYVFAVDEGRENVAIGTVHATDADEGMNAEITYTIPSDIPFKIDSKSGEVRTKAALDYEKQKEYRFVVTAKDGAPEPRLGTASVTVKVRDIPDEVPRFMESTLEVKVPENVPDLTVTTVRAFDPDTKPEITYTLKRGPGDLFKVDARTGQIKTIRGLDYEKDKMHELIVGTLENNGTNPGDYIRIMVEVEDRNDIPPVFVSIPEPVSINDNLPIGAIVGSMPAVDGDGSSPGNVVRYELVGRGKALKYFQVDADSGIVRIRDDLGKEEDSEYLIDVRAFDMGEPQLSSVSTLPVYVGHIPANPNGDSAESRLENGGIVNLEVQGLAFSDDSYTTSVPESTGVNATVKLIQIINSKKATKHNGGFSCELIGNADGPKLFRVTIEDHACALILIAPLDYETAASHTLEVRLASNKYFVNQHKNTATVRVIVQDENDNSPQFVFPKTYQQSTRNDTYYAVINADADIETPLLQVKATDRDVGPYGQIKYALLDVDEQLNEIPHEDAPSTYFTISEDTGMLKTQRSFQGVRQTPLVFLVEARDNNGNSSTGTVHKARARVVVNLIADINRMTLVFLDSNPKDMRRHARNLEELLHEKTDGLITGIERVSVRKVLNENGTAEEVNGATDVWFYAVDPQTERILERNSSTIAKRVFAPAILSQINFEASSIARATAQGIFGPIEPKLPIQKIKATIVGNDDVFPFALIAVAIVILILGSIGIVYICISWSKYKNFKQRMRQYTAPASPVRYDPVMINSQQQAPSENPTSLKEYETQVLAMAVPLADEGDDLQLDFSAKNHAFSLDNVSYITHKENGQHSPTNSDATTAVVGTLQRNNNNNTKNNNNLNINNRQNTLNRTLEMNRNNYLNPLGSGGNGAVPGTLTLGRIKSERNNYINGYGDTLNRNNLTMAQNNTFNTLGRNQRNINHVPPHNNANHASNNINLNQAHHHHHHPMHNGGYVGTEIVTNTLGRNNRYNDVPITNPLFHIRQNGDLQSQPQLNHISATNENVSFGKRDYNQLSFSYLNDLDRSDAETTTEL</sequence>
<dbReference type="Proteomes" id="UP000076408">
    <property type="component" value="Unassembled WGS sequence"/>
</dbReference>
<comment type="subcellular location">
    <subcellularLocation>
        <location evidence="1">Membrane</location>
    </subcellularLocation>
</comment>
<dbReference type="PRINTS" id="PR00205">
    <property type="entry name" value="CADHERIN"/>
</dbReference>
<evidence type="ECO:0000256" key="2">
    <source>
        <dbReference type="ARBA" id="ARBA00022692"/>
    </source>
</evidence>